<reference evidence="2" key="1">
    <citation type="journal article" date="2015" name="Nature">
        <title>Complex archaea that bridge the gap between prokaryotes and eukaryotes.</title>
        <authorList>
            <person name="Spang A."/>
            <person name="Saw J.H."/>
            <person name="Jorgensen S.L."/>
            <person name="Zaremba-Niedzwiedzka K."/>
            <person name="Martijn J."/>
            <person name="Lind A.E."/>
            <person name="van Eijk R."/>
            <person name="Schleper C."/>
            <person name="Guy L."/>
            <person name="Ettema T.J."/>
        </authorList>
    </citation>
    <scope>NUCLEOTIDE SEQUENCE</scope>
</reference>
<dbReference type="Pfam" id="PF13401">
    <property type="entry name" value="AAA_22"/>
    <property type="match status" value="1"/>
</dbReference>
<organism evidence="2">
    <name type="scientific">marine sediment metagenome</name>
    <dbReference type="NCBI Taxonomy" id="412755"/>
    <lineage>
        <taxon>unclassified sequences</taxon>
        <taxon>metagenomes</taxon>
        <taxon>ecological metagenomes</taxon>
    </lineage>
</organism>
<name>A0A0F9MDR7_9ZZZZ</name>
<dbReference type="SMART" id="SM00382">
    <property type="entry name" value="AAA"/>
    <property type="match status" value="1"/>
</dbReference>
<dbReference type="InterPro" id="IPR003593">
    <property type="entry name" value="AAA+_ATPase"/>
</dbReference>
<dbReference type="AlphaFoldDB" id="A0A0F9MDR7"/>
<proteinExistence type="predicted"/>
<dbReference type="InterPro" id="IPR052026">
    <property type="entry name" value="ExeA_AAA_ATPase_DNA-bind"/>
</dbReference>
<accession>A0A0F9MDR7</accession>
<dbReference type="InterPro" id="IPR049945">
    <property type="entry name" value="AAA_22"/>
</dbReference>
<evidence type="ECO:0000313" key="2">
    <source>
        <dbReference type="EMBL" id="KKM67297.1"/>
    </source>
</evidence>
<protein>
    <recommendedName>
        <fullName evidence="1">AAA+ ATPase domain-containing protein</fullName>
    </recommendedName>
</protein>
<sequence length="268" mass="29846">MTTRDLLSHFNLAQLPFSKEIGVENLISLPSYERALSSAKLLVETHGIGLLIGKSGTGKSTILRKLSESLHRGVYKPIYLCHTSIGLTEFYTHICTGLGLEPVYRRAHMFRIIQDRVLSLNRSNRIHPILLIDEAQYLNNAILQEIRLLTNFEIDSYNALTVLICGREELTLRFGLSILEPLANSISLTIHLDGLAKEESFSYIETRISQCGNTASVFTKNALELTHQASGGIMRDINMIAHSAMVNAYLSKSPQVEAEHVKAAIERG</sequence>
<gene>
    <name evidence="2" type="ORF">LCGC14_1472480</name>
</gene>
<comment type="caution">
    <text evidence="2">The sequence shown here is derived from an EMBL/GenBank/DDBJ whole genome shotgun (WGS) entry which is preliminary data.</text>
</comment>
<dbReference type="EMBL" id="LAZR01010372">
    <property type="protein sequence ID" value="KKM67297.1"/>
    <property type="molecule type" value="Genomic_DNA"/>
</dbReference>
<dbReference type="InterPro" id="IPR027417">
    <property type="entry name" value="P-loop_NTPase"/>
</dbReference>
<evidence type="ECO:0000259" key="1">
    <source>
        <dbReference type="SMART" id="SM00382"/>
    </source>
</evidence>
<feature type="domain" description="AAA+ ATPase" evidence="1">
    <location>
        <begin position="45"/>
        <end position="184"/>
    </location>
</feature>
<dbReference type="PANTHER" id="PTHR35894">
    <property type="entry name" value="GENERAL SECRETION PATHWAY PROTEIN A-RELATED"/>
    <property type="match status" value="1"/>
</dbReference>
<dbReference type="Gene3D" id="3.40.50.300">
    <property type="entry name" value="P-loop containing nucleotide triphosphate hydrolases"/>
    <property type="match status" value="1"/>
</dbReference>
<dbReference type="PANTHER" id="PTHR35894:SF1">
    <property type="entry name" value="PHOSPHORIBULOKINASE _ URIDINE KINASE FAMILY"/>
    <property type="match status" value="1"/>
</dbReference>
<dbReference type="GO" id="GO:0016887">
    <property type="term" value="F:ATP hydrolysis activity"/>
    <property type="evidence" value="ECO:0007669"/>
    <property type="project" value="InterPro"/>
</dbReference>
<dbReference type="SUPFAM" id="SSF52540">
    <property type="entry name" value="P-loop containing nucleoside triphosphate hydrolases"/>
    <property type="match status" value="1"/>
</dbReference>